<gene>
    <name evidence="2" type="ORF">GSOID_T00005839001</name>
</gene>
<evidence type="ECO:0000256" key="1">
    <source>
        <dbReference type="ARBA" id="ARBA00009024"/>
    </source>
</evidence>
<dbReference type="InParanoid" id="E4WSY1"/>
<proteinExistence type="inferred from homology"/>
<evidence type="ECO:0000313" key="2">
    <source>
        <dbReference type="EMBL" id="CBY06777.1"/>
    </source>
</evidence>
<keyword evidence="3" id="KW-1185">Reference proteome</keyword>
<name>E4WSY1_OIKDI</name>
<reference evidence="2 3" key="1">
    <citation type="journal article" date="2010" name="Science">
        <title>Plasticity of animal genome architecture unmasked by rapid evolution of a pelagic tunicate.</title>
        <authorList>
            <person name="Denoeud F."/>
            <person name="Henriet S."/>
            <person name="Mungpakdee S."/>
            <person name="Aury J.M."/>
            <person name="Da Silva C."/>
            <person name="Brinkmann H."/>
            <person name="Mikhaleva J."/>
            <person name="Olsen L.C."/>
            <person name="Jubin C."/>
            <person name="Canestro C."/>
            <person name="Bouquet J.M."/>
            <person name="Danks G."/>
            <person name="Poulain J."/>
            <person name="Campsteijn C."/>
            <person name="Adamski M."/>
            <person name="Cross I."/>
            <person name="Yadetie F."/>
            <person name="Muffato M."/>
            <person name="Louis A."/>
            <person name="Butcher S."/>
            <person name="Tsagkogeorga G."/>
            <person name="Konrad A."/>
            <person name="Singh S."/>
            <person name="Jensen M.F."/>
            <person name="Cong E.H."/>
            <person name="Eikeseth-Otteraa H."/>
            <person name="Noel B."/>
            <person name="Anthouard V."/>
            <person name="Porcel B.M."/>
            <person name="Kachouri-Lafond R."/>
            <person name="Nishino A."/>
            <person name="Ugolini M."/>
            <person name="Chourrout P."/>
            <person name="Nishida H."/>
            <person name="Aasland R."/>
            <person name="Huzurbazar S."/>
            <person name="Westhof E."/>
            <person name="Delsuc F."/>
            <person name="Lehrach H."/>
            <person name="Reinhardt R."/>
            <person name="Weissenbach J."/>
            <person name="Roy S.W."/>
            <person name="Artiguenave F."/>
            <person name="Postlethwait J.H."/>
            <person name="Manak J.R."/>
            <person name="Thompson E.M."/>
            <person name="Jaillon O."/>
            <person name="Du Pasquier L."/>
            <person name="Boudinot P."/>
            <person name="Liberles D.A."/>
            <person name="Volff J.N."/>
            <person name="Philippe H."/>
            <person name="Lenhard B."/>
            <person name="Roest Crollius H."/>
            <person name="Wincker P."/>
            <person name="Chourrout D."/>
        </authorList>
    </citation>
    <scope>NUCLEOTIDE SEQUENCE [LARGE SCALE GENOMIC DNA]</scope>
</reference>
<dbReference type="EMBL" id="FN653016">
    <property type="protein sequence ID" value="CBY06777.1"/>
    <property type="molecule type" value="Genomic_DNA"/>
</dbReference>
<dbReference type="Pfam" id="PF04749">
    <property type="entry name" value="PLAC8"/>
    <property type="match status" value="1"/>
</dbReference>
<dbReference type="InterPro" id="IPR006461">
    <property type="entry name" value="PLAC_motif_containing"/>
</dbReference>
<accession>E4WSY1</accession>
<dbReference type="OrthoDB" id="1045822at2759"/>
<dbReference type="PANTHER" id="PTHR15907">
    <property type="entry name" value="DUF614 FAMILY PROTEIN-RELATED"/>
    <property type="match status" value="1"/>
</dbReference>
<evidence type="ECO:0000313" key="3">
    <source>
        <dbReference type="Proteomes" id="UP000001307"/>
    </source>
</evidence>
<protein>
    <submittedName>
        <fullName evidence="2">Uncharacterized protein</fullName>
    </submittedName>
</protein>
<comment type="similarity">
    <text evidence="1">Belongs to the cornifelin family.</text>
</comment>
<dbReference type="NCBIfam" id="TIGR01571">
    <property type="entry name" value="A_thal_Cys_rich"/>
    <property type="match status" value="1"/>
</dbReference>
<sequence>MVRFITMAEIFRPPCSAPPRKKFEKFTSLLGCITKPGICCLSCFVRPLIAGKNAESIGENGTLWAIASFIPCGAALLRGQIRKKNGLGGALWSDCLLHWCCPCCATGQEAIQTGSIDYLLEDEMLDNATKKYNQEITRT</sequence>
<dbReference type="Proteomes" id="UP000001307">
    <property type="component" value="Unassembled WGS sequence"/>
</dbReference>
<organism evidence="2 3">
    <name type="scientific">Oikopleura dioica</name>
    <name type="common">Tunicate</name>
    <dbReference type="NCBI Taxonomy" id="34765"/>
    <lineage>
        <taxon>Eukaryota</taxon>
        <taxon>Metazoa</taxon>
        <taxon>Chordata</taxon>
        <taxon>Tunicata</taxon>
        <taxon>Appendicularia</taxon>
        <taxon>Copelata</taxon>
        <taxon>Oikopleuridae</taxon>
        <taxon>Oikopleura</taxon>
    </lineage>
</organism>
<dbReference type="AlphaFoldDB" id="E4WSY1"/>